<feature type="binding site" evidence="11">
    <location>
        <position position="100"/>
    </location>
    <ligand>
        <name>FAD</name>
        <dbReference type="ChEBI" id="CHEBI:57692"/>
    </ligand>
</feature>
<evidence type="ECO:0000256" key="5">
    <source>
        <dbReference type="ARBA" id="ARBA00022787"/>
    </source>
</evidence>
<evidence type="ECO:0000256" key="9">
    <source>
        <dbReference type="ARBA" id="ARBA00023128"/>
    </source>
</evidence>
<keyword evidence="7 12" id="KW-0560">Oxidoreductase</keyword>
<evidence type="ECO:0000313" key="15">
    <source>
        <dbReference type="Proteomes" id="UP000696485"/>
    </source>
</evidence>
<gene>
    <name evidence="14" type="primary">MCR1_3</name>
    <name evidence="14" type="ORF">BG006_005609</name>
</gene>
<dbReference type="InterPro" id="IPR001834">
    <property type="entry name" value="CBR-like"/>
</dbReference>
<evidence type="ECO:0000259" key="13">
    <source>
        <dbReference type="PROSITE" id="PS51384"/>
    </source>
</evidence>
<comment type="caution">
    <text evidence="14">The sequence shown here is derived from an EMBL/GenBank/DDBJ whole genome shotgun (WGS) entry which is preliminary data.</text>
</comment>
<dbReference type="PANTHER" id="PTHR19370">
    <property type="entry name" value="NADH-CYTOCHROME B5 REDUCTASE"/>
    <property type="match status" value="1"/>
</dbReference>
<dbReference type="EMBL" id="JAAAUY010000317">
    <property type="protein sequence ID" value="KAF9331529.1"/>
    <property type="molecule type" value="Genomic_DNA"/>
</dbReference>
<dbReference type="GO" id="GO:0090524">
    <property type="term" value="F:cytochrome-b5 reductase activity, acting on NADH"/>
    <property type="evidence" value="ECO:0007669"/>
    <property type="project" value="UniProtKB-EC"/>
</dbReference>
<dbReference type="PRINTS" id="PR00406">
    <property type="entry name" value="CYTB5RDTASE"/>
</dbReference>
<evidence type="ECO:0000256" key="6">
    <source>
        <dbReference type="ARBA" id="ARBA00022827"/>
    </source>
</evidence>
<protein>
    <recommendedName>
        <fullName evidence="12">NADH-cytochrome b5 reductase</fullName>
        <ecNumber evidence="12">1.6.2.2</ecNumber>
    </recommendedName>
</protein>
<dbReference type="InterPro" id="IPR039261">
    <property type="entry name" value="FNR_nucleotide-bd"/>
</dbReference>
<dbReference type="Proteomes" id="UP000696485">
    <property type="component" value="Unassembled WGS sequence"/>
</dbReference>
<dbReference type="Pfam" id="PF00970">
    <property type="entry name" value="FAD_binding_6"/>
    <property type="match status" value="1"/>
</dbReference>
<comment type="cofactor">
    <cofactor evidence="1 11 12">
        <name>FAD</name>
        <dbReference type="ChEBI" id="CHEBI:57692"/>
    </cofactor>
</comment>
<organism evidence="14 15">
    <name type="scientific">Podila minutissima</name>
    <dbReference type="NCBI Taxonomy" id="64525"/>
    <lineage>
        <taxon>Eukaryota</taxon>
        <taxon>Fungi</taxon>
        <taxon>Fungi incertae sedis</taxon>
        <taxon>Mucoromycota</taxon>
        <taxon>Mortierellomycotina</taxon>
        <taxon>Mortierellomycetes</taxon>
        <taxon>Mortierellales</taxon>
        <taxon>Mortierellaceae</taxon>
        <taxon>Podila</taxon>
    </lineage>
</organism>
<name>A0A9P5VM19_9FUNG</name>
<dbReference type="InterPro" id="IPR008333">
    <property type="entry name" value="Cbr1-like_FAD-bd_dom"/>
</dbReference>
<proteinExistence type="inferred from homology"/>
<evidence type="ECO:0000256" key="2">
    <source>
        <dbReference type="ARBA" id="ARBA00004572"/>
    </source>
</evidence>
<feature type="binding site" evidence="11">
    <location>
        <position position="151"/>
    </location>
    <ligand>
        <name>FAD</name>
        <dbReference type="ChEBI" id="CHEBI:57692"/>
    </ligand>
</feature>
<keyword evidence="5" id="KW-1000">Mitochondrion outer membrane</keyword>
<feature type="domain" description="FAD-binding FR-type" evidence="13">
    <location>
        <begin position="8"/>
        <end position="134"/>
    </location>
</feature>
<keyword evidence="15" id="KW-1185">Reference proteome</keyword>
<dbReference type="SUPFAM" id="SSF52343">
    <property type="entry name" value="Ferredoxin reductase-like, C-terminal NADP-linked domain"/>
    <property type="match status" value="1"/>
</dbReference>
<feature type="binding site" evidence="11">
    <location>
        <position position="77"/>
    </location>
    <ligand>
        <name>FAD</name>
        <dbReference type="ChEBI" id="CHEBI:57692"/>
    </ligand>
</feature>
<evidence type="ECO:0000256" key="4">
    <source>
        <dbReference type="ARBA" id="ARBA00022630"/>
    </source>
</evidence>
<feature type="binding site" evidence="11">
    <location>
        <position position="62"/>
    </location>
    <ligand>
        <name>FAD</name>
        <dbReference type="ChEBI" id="CHEBI:57692"/>
    </ligand>
</feature>
<evidence type="ECO:0000256" key="12">
    <source>
        <dbReference type="RuleBase" id="RU361226"/>
    </source>
</evidence>
<dbReference type="PRINTS" id="PR00371">
    <property type="entry name" value="FPNCR"/>
</dbReference>
<dbReference type="CDD" id="cd06183">
    <property type="entry name" value="cyt_b5_reduct_like"/>
    <property type="match status" value="1"/>
</dbReference>
<feature type="binding site" evidence="11">
    <location>
        <position position="99"/>
    </location>
    <ligand>
        <name>FAD</name>
        <dbReference type="ChEBI" id="CHEBI:57692"/>
    </ligand>
</feature>
<dbReference type="GO" id="GO:0005741">
    <property type="term" value="C:mitochondrial outer membrane"/>
    <property type="evidence" value="ECO:0007669"/>
    <property type="project" value="UniProtKB-SubCell"/>
</dbReference>
<dbReference type="InterPro" id="IPR017927">
    <property type="entry name" value="FAD-bd_FR_type"/>
</dbReference>
<dbReference type="Gene3D" id="3.40.50.80">
    <property type="entry name" value="Nucleotide-binding domain of ferredoxin-NADP reductase (FNR) module"/>
    <property type="match status" value="1"/>
</dbReference>
<dbReference type="PANTHER" id="PTHR19370:SF171">
    <property type="entry name" value="NADH-CYTOCHROME B5 REDUCTASE 2"/>
    <property type="match status" value="1"/>
</dbReference>
<dbReference type="FunFam" id="3.40.50.80:FF:000009">
    <property type="entry name" value="NADH-cytochrome b5 reductase"/>
    <property type="match status" value="1"/>
</dbReference>
<comment type="subcellular location">
    <subcellularLocation>
        <location evidence="2">Mitochondrion outer membrane</location>
        <topology evidence="2">Single-pass membrane protein</topology>
    </subcellularLocation>
</comment>
<comment type="catalytic activity">
    <reaction evidence="10 12">
        <text>2 Fe(III)-[cytochrome b5] + NADH = 2 Fe(II)-[cytochrome b5] + NAD(+) + H(+)</text>
        <dbReference type="Rhea" id="RHEA:46680"/>
        <dbReference type="Rhea" id="RHEA-COMP:10438"/>
        <dbReference type="Rhea" id="RHEA-COMP:10439"/>
        <dbReference type="ChEBI" id="CHEBI:15378"/>
        <dbReference type="ChEBI" id="CHEBI:29033"/>
        <dbReference type="ChEBI" id="CHEBI:29034"/>
        <dbReference type="ChEBI" id="CHEBI:57540"/>
        <dbReference type="ChEBI" id="CHEBI:57945"/>
        <dbReference type="EC" id="1.6.2.2"/>
    </reaction>
</comment>
<evidence type="ECO:0000256" key="7">
    <source>
        <dbReference type="ARBA" id="ARBA00023002"/>
    </source>
</evidence>
<dbReference type="FunFam" id="2.40.30.10:FF:000032">
    <property type="entry name" value="NADH-cytochrome b5 reductase"/>
    <property type="match status" value="1"/>
</dbReference>
<sequence>MTAAMNPSAFVDFTLKEIQVLTPNTSRFVFELPADQVLGMTTTSCLMIKYTNAEGKAVIRPYTPTSDVNQKGHFDLIVKRYDGKSNGNISRSKERTGVMSAHIHNLKVGDTLALKVIELQSFSFKGPMSKYPLQANQHESVSLIAGGTGITPMWQVIGALLKDSEDKTKINLLFANNTAQDIILKDELEALAAAHPDRFKITYVIDAAAEGWTGETGYVTADLIKKYLPEAGSAGNKVFVCGPPPMMVSVCGPKGPNFTQGEVEGALKELGLTIEQVFKF</sequence>
<keyword evidence="4 11" id="KW-0285">Flavoprotein</keyword>
<reference evidence="14" key="1">
    <citation type="journal article" date="2020" name="Fungal Divers.">
        <title>Resolving the Mortierellaceae phylogeny through synthesis of multi-gene phylogenetics and phylogenomics.</title>
        <authorList>
            <person name="Vandepol N."/>
            <person name="Liber J."/>
            <person name="Desiro A."/>
            <person name="Na H."/>
            <person name="Kennedy M."/>
            <person name="Barry K."/>
            <person name="Grigoriev I.V."/>
            <person name="Miller A.N."/>
            <person name="O'Donnell K."/>
            <person name="Stajich J.E."/>
            <person name="Bonito G."/>
        </authorList>
    </citation>
    <scope>NUCLEOTIDE SEQUENCE</scope>
    <source>
        <strain evidence="14">NVP1</strain>
    </source>
</reference>
<dbReference type="InterPro" id="IPR001433">
    <property type="entry name" value="OxRdtase_FAD/NAD-bd"/>
</dbReference>
<dbReference type="Pfam" id="PF00175">
    <property type="entry name" value="NAD_binding_1"/>
    <property type="match status" value="1"/>
</dbReference>
<keyword evidence="6 11" id="KW-0274">FAD</keyword>
<keyword evidence="8 12" id="KW-0520">NAD</keyword>
<dbReference type="InterPro" id="IPR001709">
    <property type="entry name" value="Flavoprot_Pyr_Nucl_cyt_Rdtase"/>
</dbReference>
<evidence type="ECO:0000256" key="10">
    <source>
        <dbReference type="ARBA" id="ARBA00047682"/>
    </source>
</evidence>
<accession>A0A9P5VM19</accession>
<evidence type="ECO:0000256" key="8">
    <source>
        <dbReference type="ARBA" id="ARBA00023027"/>
    </source>
</evidence>
<keyword evidence="5" id="KW-0472">Membrane</keyword>
<feature type="binding site" evidence="11">
    <location>
        <position position="79"/>
    </location>
    <ligand>
        <name>FAD</name>
        <dbReference type="ChEBI" id="CHEBI:57692"/>
    </ligand>
</feature>
<dbReference type="EC" id="1.6.2.2" evidence="12"/>
<evidence type="ECO:0000256" key="3">
    <source>
        <dbReference type="ARBA" id="ARBA00006105"/>
    </source>
</evidence>
<dbReference type="Gene3D" id="2.40.30.10">
    <property type="entry name" value="Translation factors"/>
    <property type="match status" value="1"/>
</dbReference>
<feature type="binding site" evidence="11">
    <location>
        <position position="61"/>
    </location>
    <ligand>
        <name>FAD</name>
        <dbReference type="ChEBI" id="CHEBI:57692"/>
    </ligand>
</feature>
<dbReference type="InterPro" id="IPR017938">
    <property type="entry name" value="Riboflavin_synthase-like_b-brl"/>
</dbReference>
<keyword evidence="9" id="KW-0496">Mitochondrion</keyword>
<dbReference type="PROSITE" id="PS51384">
    <property type="entry name" value="FAD_FR"/>
    <property type="match status" value="1"/>
</dbReference>
<dbReference type="AlphaFoldDB" id="A0A9P5VM19"/>
<evidence type="ECO:0000256" key="1">
    <source>
        <dbReference type="ARBA" id="ARBA00001974"/>
    </source>
</evidence>
<evidence type="ECO:0000256" key="11">
    <source>
        <dbReference type="PIRSR" id="PIRSR601834-1"/>
    </source>
</evidence>
<feature type="binding site" evidence="11">
    <location>
        <position position="60"/>
    </location>
    <ligand>
        <name>FAD</name>
        <dbReference type="ChEBI" id="CHEBI:57692"/>
    </ligand>
</feature>
<evidence type="ECO:0000313" key="14">
    <source>
        <dbReference type="EMBL" id="KAF9331529.1"/>
    </source>
</evidence>
<comment type="similarity">
    <text evidence="3 12">Belongs to the flavoprotein pyridine nucleotide cytochrome reductase family.</text>
</comment>
<dbReference type="SUPFAM" id="SSF63380">
    <property type="entry name" value="Riboflavin synthase domain-like"/>
    <property type="match status" value="1"/>
</dbReference>